<dbReference type="Proteomes" id="UP000199648">
    <property type="component" value="Unassembled WGS sequence"/>
</dbReference>
<dbReference type="OrthoDB" id="6196966at2"/>
<name>A0A1G5PUP6_9GAMM</name>
<evidence type="ECO:0000313" key="3">
    <source>
        <dbReference type="Proteomes" id="UP000199648"/>
    </source>
</evidence>
<feature type="chain" id="PRO_5011517214" evidence="1">
    <location>
        <begin position="26"/>
        <end position="142"/>
    </location>
</feature>
<keyword evidence="3" id="KW-1185">Reference proteome</keyword>
<evidence type="ECO:0000313" key="2">
    <source>
        <dbReference type="EMBL" id="SCZ53152.1"/>
    </source>
</evidence>
<dbReference type="RefSeq" id="WP_092992989.1">
    <property type="nucleotide sequence ID" value="NZ_FMWD01000002.1"/>
</dbReference>
<dbReference type="STRING" id="415747.SAMN03097708_00877"/>
<gene>
    <name evidence="2" type="ORF">SAMN03097708_00877</name>
</gene>
<dbReference type="Pfam" id="PF14559">
    <property type="entry name" value="TPR_19"/>
    <property type="match status" value="1"/>
</dbReference>
<dbReference type="SUPFAM" id="SSF48452">
    <property type="entry name" value="TPR-like"/>
    <property type="match status" value="1"/>
</dbReference>
<dbReference type="Gene3D" id="1.25.40.10">
    <property type="entry name" value="Tetratricopeptide repeat domain"/>
    <property type="match status" value="1"/>
</dbReference>
<dbReference type="InterPro" id="IPR011990">
    <property type="entry name" value="TPR-like_helical_dom_sf"/>
</dbReference>
<proteinExistence type="predicted"/>
<organism evidence="2 3">
    <name type="scientific">Thiohalomonas denitrificans</name>
    <dbReference type="NCBI Taxonomy" id="415747"/>
    <lineage>
        <taxon>Bacteria</taxon>
        <taxon>Pseudomonadati</taxon>
        <taxon>Pseudomonadota</taxon>
        <taxon>Gammaproteobacteria</taxon>
        <taxon>Thiohalomonadales</taxon>
        <taxon>Thiohalomonadaceae</taxon>
        <taxon>Thiohalomonas</taxon>
    </lineage>
</organism>
<protein>
    <submittedName>
        <fullName evidence="2">Tetratricopeptide repeat-containing protein</fullName>
    </submittedName>
</protein>
<sequence>MIKPVRRAVFFGLILASLVSGCAMQPPTPATTPQNPAVAELLAAASAETSAGRFPQAIAVLERALRIEPRNPLLWQELARVYLQRGDYRQAEQMAARSNSWVGSNRSLLAENWRIIGAAREQRGDPTGARAAFERAAQLEHL</sequence>
<keyword evidence="1" id="KW-0732">Signal</keyword>
<dbReference type="AlphaFoldDB" id="A0A1G5PUP6"/>
<accession>A0A1G5PUP6</accession>
<reference evidence="2 3" key="1">
    <citation type="submission" date="2016-10" db="EMBL/GenBank/DDBJ databases">
        <authorList>
            <person name="de Groot N.N."/>
        </authorList>
    </citation>
    <scope>NUCLEOTIDE SEQUENCE [LARGE SCALE GENOMIC DNA]</scope>
    <source>
        <strain evidence="2 3">HLD2</strain>
    </source>
</reference>
<dbReference type="EMBL" id="FMWD01000002">
    <property type="protein sequence ID" value="SCZ53152.1"/>
    <property type="molecule type" value="Genomic_DNA"/>
</dbReference>
<evidence type="ECO:0000256" key="1">
    <source>
        <dbReference type="SAM" id="SignalP"/>
    </source>
</evidence>
<feature type="signal peptide" evidence="1">
    <location>
        <begin position="1"/>
        <end position="25"/>
    </location>
</feature>